<dbReference type="Pfam" id="PF10551">
    <property type="entry name" value="MULE"/>
    <property type="match status" value="1"/>
</dbReference>
<accession>A0A420PJA8</accession>
<gene>
    <name evidence="3" type="ORF">BFJ68_g15859</name>
</gene>
<feature type="region of interest" description="Disordered" evidence="1">
    <location>
        <begin position="387"/>
        <end position="499"/>
    </location>
</feature>
<protein>
    <recommendedName>
        <fullName evidence="2">MULE transposase domain-containing protein</fullName>
    </recommendedName>
</protein>
<evidence type="ECO:0000259" key="2">
    <source>
        <dbReference type="Pfam" id="PF10551"/>
    </source>
</evidence>
<comment type="caution">
    <text evidence="3">The sequence shown here is derived from an EMBL/GenBank/DDBJ whole genome shotgun (WGS) entry which is preliminary data.</text>
</comment>
<evidence type="ECO:0000256" key="1">
    <source>
        <dbReference type="SAM" id="MobiDB-lite"/>
    </source>
</evidence>
<reference evidence="3 4" key="1">
    <citation type="journal article" date="2018" name="Sci. Rep.">
        <title>Characterisation of pathogen-specific regions and novel effector candidates in Fusarium oxysporum f. sp. cepae.</title>
        <authorList>
            <person name="Armitage A.D."/>
            <person name="Taylor A."/>
            <person name="Sobczyk M.K."/>
            <person name="Baxter L."/>
            <person name="Greenfield B.P."/>
            <person name="Bates H.J."/>
            <person name="Wilson F."/>
            <person name="Jackson A.C."/>
            <person name="Ott S."/>
            <person name="Harrison R.J."/>
            <person name="Clarkson J.P."/>
        </authorList>
    </citation>
    <scope>NUCLEOTIDE SEQUENCE [LARGE SCALE GENOMIC DNA]</scope>
    <source>
        <strain evidence="3 4">Fo_A28</strain>
    </source>
</reference>
<evidence type="ECO:0000313" key="3">
    <source>
        <dbReference type="EMBL" id="RKK92598.1"/>
    </source>
</evidence>
<evidence type="ECO:0000313" key="4">
    <source>
        <dbReference type="Proteomes" id="UP000285860"/>
    </source>
</evidence>
<dbReference type="Proteomes" id="UP000285860">
    <property type="component" value="Unassembled WGS sequence"/>
</dbReference>
<name>A0A420PJA8_FUSOX</name>
<feature type="compositionally biased region" description="Polar residues" evidence="1">
    <location>
        <begin position="465"/>
        <end position="485"/>
    </location>
</feature>
<organism evidence="3 4">
    <name type="scientific">Fusarium oxysporum</name>
    <name type="common">Fusarium vascular wilt</name>
    <dbReference type="NCBI Taxonomy" id="5507"/>
    <lineage>
        <taxon>Eukaryota</taxon>
        <taxon>Fungi</taxon>
        <taxon>Dikarya</taxon>
        <taxon>Ascomycota</taxon>
        <taxon>Pezizomycotina</taxon>
        <taxon>Sordariomycetes</taxon>
        <taxon>Hypocreomycetidae</taxon>
        <taxon>Hypocreales</taxon>
        <taxon>Nectriaceae</taxon>
        <taxon>Fusarium</taxon>
        <taxon>Fusarium oxysporum species complex</taxon>
    </lineage>
</organism>
<feature type="compositionally biased region" description="Basic residues" evidence="1">
    <location>
        <begin position="486"/>
        <end position="499"/>
    </location>
</feature>
<dbReference type="EMBL" id="MRCY01000189">
    <property type="protein sequence ID" value="RKK92598.1"/>
    <property type="molecule type" value="Genomic_DNA"/>
</dbReference>
<dbReference type="PANTHER" id="PTHR31569:SF4">
    <property type="entry name" value="SWIM-TYPE DOMAIN-CONTAINING PROTEIN"/>
    <property type="match status" value="1"/>
</dbReference>
<feature type="domain" description="MULE transposase" evidence="2">
    <location>
        <begin position="1"/>
        <end position="84"/>
    </location>
</feature>
<feature type="region of interest" description="Disordered" evidence="1">
    <location>
        <begin position="92"/>
        <end position="112"/>
    </location>
</feature>
<dbReference type="InterPro" id="IPR052579">
    <property type="entry name" value="Zinc_finger_SWIM"/>
</dbReference>
<sequence length="499" mass="56987">MYLFQVTGIADQKSVANFGFGLVNNEREEGFLWLCEKLNQVRISLSILPPSVVITDKEAALKTALSVTFPDAQQQLCIYHINANVRGKISSRWHNPNTSESASPIEEDDTSEQYTGEVDLRARAETQKEAESAEASSELPPLEDTADGMFEAWKRVVYALNESDFFSRWSTMVSTYKAHLNHILRYISDEYMPFREQWAACYLRRYRNFGQRVNSPVETAHKDVKSFLLSGQGDLLHLHNALLAMLSKKEREYDEKASIEMMRQRREYMNRNWLGDLPLRLSYVAIDLIAKQYRFAAAAILANEKNPTLRPCEHTFSQQYGLPCSHQILPFLRAEVPLPKGLCHPRWWLQKPLVRFMHSTEGNLTNLYLQDVEEPLLRIRDPDIVTNLRGRPRKPVNGKLEVPKELKKAGTVGQRALTSTPAHTPRSTPIPLARPSPRRTRPASKPSARRTLSQSELEMQRRPPSLSQTPLPSIESSDTHTNASKRGTRSRRGRGGRRE</sequence>
<feature type="compositionally biased region" description="Polar residues" evidence="1">
    <location>
        <begin position="92"/>
        <end position="102"/>
    </location>
</feature>
<dbReference type="VEuPathDB" id="FungiDB:HZS61_011528"/>
<dbReference type="PANTHER" id="PTHR31569">
    <property type="entry name" value="SWIM-TYPE DOMAIN-CONTAINING PROTEIN"/>
    <property type="match status" value="1"/>
</dbReference>
<feature type="compositionally biased region" description="Polar residues" evidence="1">
    <location>
        <begin position="416"/>
        <end position="427"/>
    </location>
</feature>
<dbReference type="AlphaFoldDB" id="A0A420PJA8"/>
<proteinExistence type="predicted"/>
<dbReference type="InterPro" id="IPR018289">
    <property type="entry name" value="MULE_transposase_dom"/>
</dbReference>